<feature type="region of interest" description="Disordered" evidence="1">
    <location>
        <begin position="1"/>
        <end position="28"/>
    </location>
</feature>
<dbReference type="AlphaFoldDB" id="A0A285LCU5"/>
<sequence>MGNEAPEGVGSGCAEQSGDGGGDERGEEAERLAALAAARLLDAPAEAEEYLRKALALGAGALPVETLARWHSQLVMVLSGRPGRELELAETALHAAARWGGVSDADAVHLTLVAARALHRAGRHAEAVGLFEPPLTAGVAPYPAAEMAVLRGQFGKSLRVVGRYREAGEQFLEGARLIRADRARVELQAELVWSAASALDAGGAEDQARLAYLRAAQLWGDLDRIGPRSRCLRSAAWLRYWTADSETERADGIAALGAVLAELEALAAREPSAQVSLELEYTRNQLADMRER</sequence>
<keyword evidence="3" id="KW-1185">Reference proteome</keyword>
<evidence type="ECO:0008006" key="4">
    <source>
        <dbReference type="Google" id="ProtNLM"/>
    </source>
</evidence>
<dbReference type="EMBL" id="OBEG01000003">
    <property type="protein sequence ID" value="SNY82714.1"/>
    <property type="molecule type" value="Genomic_DNA"/>
</dbReference>
<dbReference type="STRING" id="1379680.GCA_001612615_04028"/>
<name>A0A285LCU5_9NOCA</name>
<evidence type="ECO:0000313" key="2">
    <source>
        <dbReference type="EMBL" id="SNY82714.1"/>
    </source>
</evidence>
<organism evidence="2 3">
    <name type="scientific">Nocardia amikacinitolerans</name>
    <dbReference type="NCBI Taxonomy" id="756689"/>
    <lineage>
        <taxon>Bacteria</taxon>
        <taxon>Bacillati</taxon>
        <taxon>Actinomycetota</taxon>
        <taxon>Actinomycetes</taxon>
        <taxon>Mycobacteriales</taxon>
        <taxon>Nocardiaceae</taxon>
        <taxon>Nocardia</taxon>
    </lineage>
</organism>
<evidence type="ECO:0000313" key="3">
    <source>
        <dbReference type="Proteomes" id="UP000219565"/>
    </source>
</evidence>
<proteinExistence type="predicted"/>
<dbReference type="RefSeq" id="WP_097245734.1">
    <property type="nucleotide sequence ID" value="NZ_JAMTCW010000007.1"/>
</dbReference>
<accession>A0A285LCU5</accession>
<gene>
    <name evidence="2" type="ORF">SAMN04244553_3460</name>
</gene>
<protein>
    <recommendedName>
        <fullName evidence="4">Tetratricopeptide repeat-containing protein</fullName>
    </recommendedName>
</protein>
<reference evidence="2 3" key="1">
    <citation type="submission" date="2017-09" db="EMBL/GenBank/DDBJ databases">
        <authorList>
            <person name="Ehlers B."/>
            <person name="Leendertz F.H."/>
        </authorList>
    </citation>
    <scope>NUCLEOTIDE SEQUENCE [LARGE SCALE GENOMIC DNA]</scope>
    <source>
        <strain evidence="2 3">DSM 45537</strain>
    </source>
</reference>
<dbReference type="Proteomes" id="UP000219565">
    <property type="component" value="Unassembled WGS sequence"/>
</dbReference>
<dbReference type="OrthoDB" id="56388at2"/>
<evidence type="ECO:0000256" key="1">
    <source>
        <dbReference type="SAM" id="MobiDB-lite"/>
    </source>
</evidence>